<dbReference type="EMBL" id="JBFOLJ010000006">
    <property type="protein sequence ID" value="KAL2530065.1"/>
    <property type="molecule type" value="Genomic_DNA"/>
</dbReference>
<dbReference type="Proteomes" id="UP001604277">
    <property type="component" value="Unassembled WGS sequence"/>
</dbReference>
<dbReference type="PANTHER" id="PTHR44516:SF11">
    <property type="entry name" value="2-METHYL-6-PHYTYL-1,4-HYDROQUINONE METHYLTRANSFERASE 2, CHLOROPLASTIC"/>
    <property type="match status" value="1"/>
</dbReference>
<evidence type="ECO:0000313" key="2">
    <source>
        <dbReference type="EMBL" id="KAL2530065.1"/>
    </source>
</evidence>
<evidence type="ECO:0000313" key="3">
    <source>
        <dbReference type="Proteomes" id="UP001604277"/>
    </source>
</evidence>
<keyword evidence="1" id="KW-1133">Transmembrane helix</keyword>
<proteinExistence type="predicted"/>
<keyword evidence="1" id="KW-0812">Transmembrane</keyword>
<dbReference type="GO" id="GO:0032259">
    <property type="term" value="P:methylation"/>
    <property type="evidence" value="ECO:0007669"/>
    <property type="project" value="UniProtKB-KW"/>
</dbReference>
<organism evidence="2 3">
    <name type="scientific">Forsythia ovata</name>
    <dbReference type="NCBI Taxonomy" id="205694"/>
    <lineage>
        <taxon>Eukaryota</taxon>
        <taxon>Viridiplantae</taxon>
        <taxon>Streptophyta</taxon>
        <taxon>Embryophyta</taxon>
        <taxon>Tracheophyta</taxon>
        <taxon>Spermatophyta</taxon>
        <taxon>Magnoliopsida</taxon>
        <taxon>eudicotyledons</taxon>
        <taxon>Gunneridae</taxon>
        <taxon>Pentapetalae</taxon>
        <taxon>asterids</taxon>
        <taxon>lamiids</taxon>
        <taxon>Lamiales</taxon>
        <taxon>Oleaceae</taxon>
        <taxon>Forsythieae</taxon>
        <taxon>Forsythia</taxon>
    </lineage>
</organism>
<dbReference type="AlphaFoldDB" id="A0ABD1UYF4"/>
<reference evidence="3" key="1">
    <citation type="submission" date="2024-07" db="EMBL/GenBank/DDBJ databases">
        <title>Two chromosome-level genome assemblies of Korean endemic species Abeliophyllum distichum and Forsythia ovata (Oleaceae).</title>
        <authorList>
            <person name="Jang H."/>
        </authorList>
    </citation>
    <scope>NUCLEOTIDE SEQUENCE [LARGE SCALE GENOMIC DNA]</scope>
</reference>
<keyword evidence="2" id="KW-0489">Methyltransferase</keyword>
<accession>A0ABD1UYF4</accession>
<dbReference type="PANTHER" id="PTHR44516">
    <property type="entry name" value="2-METHYL-6-PHYTYL-1,4-HYDROQUINONE METHYLTRANSFERASE, CHLOROPLASTIC"/>
    <property type="match status" value="1"/>
</dbReference>
<gene>
    <name evidence="2" type="ORF">Fot_22666</name>
</gene>
<keyword evidence="3" id="KW-1185">Reference proteome</keyword>
<sequence length="149" mass="17187">MKNNPDRRLWDCRFYGRLDDCDYFSWMNPPPHPHYNKVINGFLWKASNSENESSRYKDWQGKGRKLLKASKIDAYISQNGVTNSSKSHGLTKNPNLQQLGPKAKDVKKPVNPFVFLSCFLLGAITATYFVLIPIYMWLKDQIVPKGMSI</sequence>
<keyword evidence="1" id="KW-0472">Membrane</keyword>
<protein>
    <submittedName>
        <fullName evidence="2">Ubiquinone biosynthesis methyltransferase COQ5</fullName>
    </submittedName>
</protein>
<feature type="transmembrane region" description="Helical" evidence="1">
    <location>
        <begin position="113"/>
        <end position="138"/>
    </location>
</feature>
<keyword evidence="2" id="KW-0808">Transferase</keyword>
<name>A0ABD1UYF4_9LAMI</name>
<keyword evidence="2" id="KW-0830">Ubiquinone</keyword>
<evidence type="ECO:0000256" key="1">
    <source>
        <dbReference type="SAM" id="Phobius"/>
    </source>
</evidence>
<comment type="caution">
    <text evidence="2">The sequence shown here is derived from an EMBL/GenBank/DDBJ whole genome shotgun (WGS) entry which is preliminary data.</text>
</comment>
<dbReference type="InterPro" id="IPR044649">
    <property type="entry name" value="MPBQ/MSBQ_MT"/>
</dbReference>
<dbReference type="GO" id="GO:0008168">
    <property type="term" value="F:methyltransferase activity"/>
    <property type="evidence" value="ECO:0007669"/>
    <property type="project" value="UniProtKB-KW"/>
</dbReference>